<feature type="domain" description="PIN" evidence="1">
    <location>
        <begin position="2"/>
        <end position="110"/>
    </location>
</feature>
<evidence type="ECO:0000259" key="1">
    <source>
        <dbReference type="Pfam" id="PF01850"/>
    </source>
</evidence>
<protein>
    <recommendedName>
        <fullName evidence="1">PIN domain-containing protein</fullName>
    </recommendedName>
</protein>
<gene>
    <name evidence="2" type="ORF">SAMN05444159_2775</name>
</gene>
<dbReference type="OrthoDB" id="329172at2"/>
<name>A0A1M6QT20_9BRAD</name>
<evidence type="ECO:0000313" key="3">
    <source>
        <dbReference type="Proteomes" id="UP000189935"/>
    </source>
</evidence>
<organism evidence="2 3">
    <name type="scientific">Bradyrhizobium lablabi</name>
    <dbReference type="NCBI Taxonomy" id="722472"/>
    <lineage>
        <taxon>Bacteria</taxon>
        <taxon>Pseudomonadati</taxon>
        <taxon>Pseudomonadota</taxon>
        <taxon>Alphaproteobacteria</taxon>
        <taxon>Hyphomicrobiales</taxon>
        <taxon>Nitrobacteraceae</taxon>
        <taxon>Bradyrhizobium</taxon>
    </lineage>
</organism>
<reference evidence="2 3" key="1">
    <citation type="submission" date="2016-11" db="EMBL/GenBank/DDBJ databases">
        <authorList>
            <person name="Jaros S."/>
            <person name="Januszkiewicz K."/>
            <person name="Wedrychowicz H."/>
        </authorList>
    </citation>
    <scope>NUCLEOTIDE SEQUENCE [LARGE SCALE GENOMIC DNA]</scope>
    <source>
        <strain evidence="2 3">GAS499</strain>
    </source>
</reference>
<dbReference type="RefSeq" id="WP_079538671.1">
    <property type="nucleotide sequence ID" value="NZ_LT670844.1"/>
</dbReference>
<dbReference type="EMBL" id="LT670844">
    <property type="protein sequence ID" value="SHK23260.1"/>
    <property type="molecule type" value="Genomic_DNA"/>
</dbReference>
<evidence type="ECO:0000313" key="2">
    <source>
        <dbReference type="EMBL" id="SHK23260.1"/>
    </source>
</evidence>
<dbReference type="SUPFAM" id="SSF88723">
    <property type="entry name" value="PIN domain-like"/>
    <property type="match status" value="1"/>
</dbReference>
<accession>A0A1M6QT20</accession>
<dbReference type="AlphaFoldDB" id="A0A1M6QT20"/>
<dbReference type="Gene3D" id="3.40.50.1010">
    <property type="entry name" value="5'-nuclease"/>
    <property type="match status" value="1"/>
</dbReference>
<dbReference type="Proteomes" id="UP000189935">
    <property type="component" value="Chromosome I"/>
</dbReference>
<proteinExistence type="predicted"/>
<sequence length="121" mass="13276">MILVDTSIWVDHLRSKDAGLTRLLDVQQVSTHPFVVGEVAVGHLRNRDEVLLMLSFLPVANVASHEEVLEFISNFSLAGQGLGYIDVHLLAAVSLTPGTSLWSRDKRLFAAAVRLTLSVRS</sequence>
<dbReference type="InterPro" id="IPR002716">
    <property type="entry name" value="PIN_dom"/>
</dbReference>
<dbReference type="InterPro" id="IPR029060">
    <property type="entry name" value="PIN-like_dom_sf"/>
</dbReference>
<dbReference type="Pfam" id="PF01850">
    <property type="entry name" value="PIN"/>
    <property type="match status" value="1"/>
</dbReference>